<organism evidence="1">
    <name type="scientific">Pseudomonas phage BL5</name>
    <dbReference type="NCBI Taxonomy" id="3109218"/>
    <lineage>
        <taxon>Viruses</taxon>
    </lineage>
</organism>
<dbReference type="EMBL" id="PP791527">
    <property type="protein sequence ID" value="XBC24047.1"/>
    <property type="molecule type" value="Genomic_DNA"/>
</dbReference>
<reference evidence="1" key="1">
    <citation type="submission" date="2024-05" db="EMBL/GenBank/DDBJ databases">
        <authorList>
            <person name="Mosharraf F.B."/>
            <person name="Rowell A."/>
            <person name="Christopher M."/>
            <person name="Bernard J."/>
            <person name="Rojas K."/>
            <person name="Bono L.M."/>
        </authorList>
    </citation>
    <scope>NUCLEOTIDE SEQUENCE</scope>
</reference>
<accession>A0AAU7B935</accession>
<proteinExistence type="predicted"/>
<name>A0AAU7B935_9VIRU</name>
<evidence type="ECO:0000313" key="1">
    <source>
        <dbReference type="EMBL" id="XBC24047.1"/>
    </source>
</evidence>
<sequence>MTAFCECASRMSRLIEWNTGKKPAELPACLKISP</sequence>
<protein>
    <submittedName>
        <fullName evidence="1">Uncharacterized protein</fullName>
    </submittedName>
</protein>